<evidence type="ECO:0000313" key="6">
    <source>
        <dbReference type="EMBL" id="CAF0855440.1"/>
    </source>
</evidence>
<dbReference type="GO" id="GO:0030992">
    <property type="term" value="C:intraciliary transport particle B"/>
    <property type="evidence" value="ECO:0007669"/>
    <property type="project" value="TreeGrafter"/>
</dbReference>
<dbReference type="PANTHER" id="PTHR14781">
    <property type="entry name" value="INTRAFLAGELLAR TRANSPORT PROTEIN 56"/>
    <property type="match status" value="1"/>
</dbReference>
<evidence type="ECO:0000256" key="2">
    <source>
        <dbReference type="ARBA" id="ARBA00007834"/>
    </source>
</evidence>
<keyword evidence="7" id="KW-1185">Reference proteome</keyword>
<dbReference type="InterPro" id="IPR030511">
    <property type="entry name" value="TTC26"/>
</dbReference>
<dbReference type="Proteomes" id="UP000663828">
    <property type="component" value="Unassembled WGS sequence"/>
</dbReference>
<dbReference type="Gene3D" id="1.25.40.10">
    <property type="entry name" value="Tetratricopeptide repeat domain"/>
    <property type="match status" value="2"/>
</dbReference>
<reference evidence="6" key="1">
    <citation type="submission" date="2021-02" db="EMBL/GenBank/DDBJ databases">
        <authorList>
            <person name="Nowell W R."/>
        </authorList>
    </citation>
    <scope>NUCLEOTIDE SEQUENCE</scope>
</reference>
<dbReference type="SUPFAM" id="SSF48452">
    <property type="entry name" value="TPR-like"/>
    <property type="match status" value="2"/>
</dbReference>
<dbReference type="Pfam" id="PF14559">
    <property type="entry name" value="TPR_19"/>
    <property type="match status" value="1"/>
</dbReference>
<organism evidence="6 7">
    <name type="scientific">Adineta ricciae</name>
    <name type="common">Rotifer</name>
    <dbReference type="NCBI Taxonomy" id="249248"/>
    <lineage>
        <taxon>Eukaryota</taxon>
        <taxon>Metazoa</taxon>
        <taxon>Spiralia</taxon>
        <taxon>Gnathifera</taxon>
        <taxon>Rotifera</taxon>
        <taxon>Eurotatoria</taxon>
        <taxon>Bdelloidea</taxon>
        <taxon>Adinetida</taxon>
        <taxon>Adinetidae</taxon>
        <taxon>Adineta</taxon>
    </lineage>
</organism>
<accession>A0A813WIF6</accession>
<sequence>MIHFHSKNASPALEPSKKQVLKLDDYIAQRDYVGAIAFLEFCRENDTKIDDLDHWLAFAAFHTGDYRRARGEYDNLLKRDHHDGRIYVYLACCYFMLGNYEQAEQTALKAPESSLQTRLLFHIAHKQNHQDKFQHYQNQLQDDVQNQMCLASMKYMKHEYHQALNIYKRYLLKNRDYLALNVYVSLCYYKLDYFDMSQELLDIYLKKYPDSVTAVNIQACNQYKLYNRKRAENDLKQLLDNVNISFHHAKEIFQHNMTVFQDDPDAFRVFNELIDVIPEARYNLAIYHLKQDNCEQAFELMKNVEPNDAIEYILQGIVHANYGQKHRSHEHIKQAQTYFQTIGSSPLECDTIPGRQCMAAYHFLHQRFYDVLVYLSSIKVTSFAHNTLFTDHLHSFQAYFPNDDTFNFNYAQAKGSEQKWHEAEEALLLIGNENIKNDYVYLSWLARCHIQNNKPHLAWELYLKFDRSKNPLSFLELIANDCYKHRYYLYSACAFHRLQQIDPNPLYRNGKQGACAGCFQQIIVGRESRSKLHDLLPLLRNSQYPEEDQMLTVIRSWAKRNNAGI</sequence>
<comment type="caution">
    <text evidence="6">The sequence shown here is derived from an EMBL/GenBank/DDBJ whole genome shotgun (WGS) entry which is preliminary data.</text>
</comment>
<gene>
    <name evidence="6" type="ORF">XAT740_LOCUS5703</name>
</gene>
<evidence type="ECO:0000256" key="4">
    <source>
        <dbReference type="ARBA" id="ARBA00022803"/>
    </source>
</evidence>
<proteinExistence type="inferred from homology"/>
<protein>
    <submittedName>
        <fullName evidence="6">Uncharacterized protein</fullName>
    </submittedName>
</protein>
<dbReference type="GO" id="GO:0035720">
    <property type="term" value="P:intraciliary anterograde transport"/>
    <property type="evidence" value="ECO:0007669"/>
    <property type="project" value="TreeGrafter"/>
</dbReference>
<dbReference type="GO" id="GO:0035735">
    <property type="term" value="P:intraciliary transport involved in cilium assembly"/>
    <property type="evidence" value="ECO:0007669"/>
    <property type="project" value="TreeGrafter"/>
</dbReference>
<dbReference type="AlphaFoldDB" id="A0A813WIF6"/>
<comment type="similarity">
    <text evidence="2">Belongs to the IFT56 family.</text>
</comment>
<dbReference type="EMBL" id="CAJNOR010000250">
    <property type="protein sequence ID" value="CAF0855440.1"/>
    <property type="molecule type" value="Genomic_DNA"/>
</dbReference>
<evidence type="ECO:0000256" key="3">
    <source>
        <dbReference type="ARBA" id="ARBA00022737"/>
    </source>
</evidence>
<dbReference type="InterPro" id="IPR011990">
    <property type="entry name" value="TPR-like_helical_dom_sf"/>
</dbReference>
<comment type="subcellular location">
    <subcellularLocation>
        <location evidence="1">Cell projection</location>
        <location evidence="1">Cilium</location>
    </subcellularLocation>
</comment>
<dbReference type="PANTHER" id="PTHR14781:SF0">
    <property type="entry name" value="INTRAFLAGELLAR TRANSPORT PROTEIN 56"/>
    <property type="match status" value="1"/>
</dbReference>
<dbReference type="GO" id="GO:0120170">
    <property type="term" value="F:intraciliary transport particle B binding"/>
    <property type="evidence" value="ECO:0007669"/>
    <property type="project" value="TreeGrafter"/>
</dbReference>
<evidence type="ECO:0000313" key="7">
    <source>
        <dbReference type="Proteomes" id="UP000663828"/>
    </source>
</evidence>
<keyword evidence="4" id="KW-0802">TPR repeat</keyword>
<dbReference type="GO" id="GO:0036064">
    <property type="term" value="C:ciliary basal body"/>
    <property type="evidence" value="ECO:0007669"/>
    <property type="project" value="TreeGrafter"/>
</dbReference>
<dbReference type="SUPFAM" id="SSF81901">
    <property type="entry name" value="HCP-like"/>
    <property type="match status" value="1"/>
</dbReference>
<name>A0A813WIF6_ADIRI</name>
<evidence type="ECO:0000256" key="5">
    <source>
        <dbReference type="ARBA" id="ARBA00023273"/>
    </source>
</evidence>
<evidence type="ECO:0000256" key="1">
    <source>
        <dbReference type="ARBA" id="ARBA00004138"/>
    </source>
</evidence>
<keyword evidence="3" id="KW-0677">Repeat</keyword>
<keyword evidence="5" id="KW-0966">Cell projection</keyword>
<dbReference type="GO" id="GO:0097546">
    <property type="term" value="C:ciliary base"/>
    <property type="evidence" value="ECO:0007669"/>
    <property type="project" value="TreeGrafter"/>
</dbReference>